<evidence type="ECO:0000259" key="8">
    <source>
        <dbReference type="Pfam" id="PF03176"/>
    </source>
</evidence>
<evidence type="ECO:0000256" key="7">
    <source>
        <dbReference type="SAM" id="Phobius"/>
    </source>
</evidence>
<feature type="transmembrane region" description="Helical" evidence="7">
    <location>
        <begin position="27"/>
        <end position="47"/>
    </location>
</feature>
<comment type="similarity">
    <text evidence="2">Belongs to the resistance-nodulation-cell division (RND) (TC 2.A.6) family. MmpL subfamily.</text>
</comment>
<comment type="subcellular location">
    <subcellularLocation>
        <location evidence="1">Cell membrane</location>
        <topology evidence="1">Multi-pass membrane protein</topology>
    </subcellularLocation>
</comment>
<feature type="transmembrane region" description="Helical" evidence="7">
    <location>
        <begin position="255"/>
        <end position="280"/>
    </location>
</feature>
<evidence type="ECO:0000313" key="10">
    <source>
        <dbReference type="Proteomes" id="UP000193247"/>
    </source>
</evidence>
<dbReference type="GO" id="GO:0005886">
    <property type="term" value="C:plasma membrane"/>
    <property type="evidence" value="ECO:0007669"/>
    <property type="project" value="UniProtKB-SubCell"/>
</dbReference>
<feature type="domain" description="Membrane transport protein MMPL" evidence="8">
    <location>
        <begin position="60"/>
        <end position="372"/>
    </location>
</feature>
<keyword evidence="4 7" id="KW-0812">Transmembrane</keyword>
<evidence type="ECO:0000256" key="1">
    <source>
        <dbReference type="ARBA" id="ARBA00004651"/>
    </source>
</evidence>
<dbReference type="InterPro" id="IPR050545">
    <property type="entry name" value="Mycobact_MmpL"/>
</dbReference>
<dbReference type="Pfam" id="PF03176">
    <property type="entry name" value="MMPL"/>
    <property type="match status" value="2"/>
</dbReference>
<keyword evidence="5 7" id="KW-1133">Transmembrane helix</keyword>
<dbReference type="Proteomes" id="UP000193247">
    <property type="component" value="Unassembled WGS sequence"/>
</dbReference>
<evidence type="ECO:0000256" key="3">
    <source>
        <dbReference type="ARBA" id="ARBA00022475"/>
    </source>
</evidence>
<feature type="transmembrane region" description="Helical" evidence="7">
    <location>
        <begin position="223"/>
        <end position="243"/>
    </location>
</feature>
<feature type="transmembrane region" description="Helical" evidence="7">
    <location>
        <begin position="813"/>
        <end position="836"/>
    </location>
</feature>
<proteinExistence type="inferred from homology"/>
<reference evidence="9 10" key="1">
    <citation type="submission" date="2017-04" db="EMBL/GenBank/DDBJ databases">
        <title>The new phylogeny of genus Mycobacterium.</title>
        <authorList>
            <person name="Tortoli E."/>
            <person name="Trovato A."/>
            <person name="Cirillo D.M."/>
        </authorList>
    </citation>
    <scope>NUCLEOTIDE SEQUENCE [LARGE SCALE GENOMIC DNA]</scope>
    <source>
        <strain evidence="9 10">TBL 1200985</strain>
    </source>
</reference>
<feature type="transmembrane region" description="Helical" evidence="7">
    <location>
        <begin position="378"/>
        <end position="399"/>
    </location>
</feature>
<keyword evidence="3" id="KW-1003">Cell membrane</keyword>
<feature type="transmembrane region" description="Helical" evidence="7">
    <location>
        <begin position="780"/>
        <end position="801"/>
    </location>
</feature>
<feature type="domain" description="Membrane transport protein MMPL" evidence="8">
    <location>
        <begin position="617"/>
        <end position="906"/>
    </location>
</feature>
<feature type="transmembrane region" description="Helical" evidence="7">
    <location>
        <begin position="301"/>
        <end position="320"/>
    </location>
</feature>
<dbReference type="PANTHER" id="PTHR33406:SF6">
    <property type="entry name" value="MEMBRANE PROTEIN YDGH-RELATED"/>
    <property type="match status" value="1"/>
</dbReference>
<feature type="transmembrane region" description="Helical" evidence="7">
    <location>
        <begin position="848"/>
        <end position="872"/>
    </location>
</feature>
<gene>
    <name evidence="9" type="ORF">B8W66_12905</name>
</gene>
<comment type="caution">
    <text evidence="9">The sequence shown here is derived from an EMBL/GenBank/DDBJ whole genome shotgun (WGS) entry which is preliminary data.</text>
</comment>
<evidence type="ECO:0000256" key="2">
    <source>
        <dbReference type="ARBA" id="ARBA00010157"/>
    </source>
</evidence>
<dbReference type="InterPro" id="IPR004869">
    <property type="entry name" value="MMPL_dom"/>
</dbReference>
<dbReference type="STRING" id="1430326.B8W66_12905"/>
<keyword evidence="10" id="KW-1185">Reference proteome</keyword>
<evidence type="ECO:0000256" key="5">
    <source>
        <dbReference type="ARBA" id="ARBA00022989"/>
    </source>
</evidence>
<evidence type="ECO:0000313" key="9">
    <source>
        <dbReference type="EMBL" id="OSC40420.1"/>
    </source>
</evidence>
<accession>A0A1X2LU43</accession>
<name>A0A1X2LU43_9MYCO</name>
<dbReference type="AlphaFoldDB" id="A0A1X2LU43"/>
<organism evidence="9 10">
    <name type="scientific">Mycobacterium decipiens</name>
    <dbReference type="NCBI Taxonomy" id="1430326"/>
    <lineage>
        <taxon>Bacteria</taxon>
        <taxon>Bacillati</taxon>
        <taxon>Actinomycetota</taxon>
        <taxon>Actinomycetes</taxon>
        <taxon>Mycobacteriales</taxon>
        <taxon>Mycobacteriaceae</taxon>
        <taxon>Mycobacterium</taxon>
    </lineage>
</organism>
<feature type="transmembrane region" description="Helical" evidence="7">
    <location>
        <begin position="878"/>
        <end position="901"/>
    </location>
</feature>
<dbReference type="SUPFAM" id="SSF58104">
    <property type="entry name" value="Methyl-accepting chemotaxis protein (MCP) signaling domain"/>
    <property type="match status" value="1"/>
</dbReference>
<evidence type="ECO:0000256" key="6">
    <source>
        <dbReference type="ARBA" id="ARBA00023136"/>
    </source>
</evidence>
<keyword evidence="6 7" id="KW-0472">Membrane</keyword>
<dbReference type="SUPFAM" id="SSF82866">
    <property type="entry name" value="Multidrug efflux transporter AcrB transmembrane domain"/>
    <property type="match status" value="1"/>
</dbReference>
<feature type="transmembrane region" description="Helical" evidence="7">
    <location>
        <begin position="332"/>
        <end position="358"/>
    </location>
</feature>
<dbReference type="EMBL" id="NCXP01000014">
    <property type="protein sequence ID" value="OSC40420.1"/>
    <property type="molecule type" value="Genomic_DNA"/>
</dbReference>
<evidence type="ECO:0000256" key="4">
    <source>
        <dbReference type="ARBA" id="ARBA00022692"/>
    </source>
</evidence>
<sequence>MKTSSADDGVATIADVSADGPSRLAKLLVVAVWAAVAVTANVILALAHAKASEPSSASALLPRHATTTAANGRIAQAFPDTGTNAIAYLVVEGSDTLEPADEQYFDAAVSALRADSDHVGSVLDWSSDPLTAALATSADGRSGSAMVWLRGEAGSARAQESLDAARSVVGKLPPSSGLRIRIIAPATTTGMPLHMSAWQGAAIVIAAALIAVALLLRAGHSAISVGIALLTAGLSRAVAWPVVALVGGHDAGKASAFAVFSGTLAAVLTIGTITASTMLVARVRPEGTDSAPDRHAYRDMLPALALPGACVALLTGPLLLAQTPALHSVGTAALGVVVALIASLTLLPALTGLAGPWVRSSPRTGGAAWARRLPIPSFLSPVVVTAVVLAICALPVIGMRSGVAENLARVSSARFLPGDQLPDVVVVKSTRDLLDPAGLIAIDQISHRLMEIPGVRKVESAAWPAGIPWTDASLTSAAGRLADQLNQQAGSFFPVVNAIKSMKSIVDQMGGAVDQLESTVNVSVAGAHQAQRYLDPMLAAAQNLKNKTAEVSGYLDTIRNWIVGFTNCPNNELCAAMRKVMEPYDVVVAGMNELSNGASRISAISAQTMNALNSAPRLVAQMRSALEQVRSFVPQMETTIQDVMPQVAQASAMLKNLSADFADTGEGGFHLSRKDLADPSYRHVRESMFSSDGTATRLFVYSHGDNQDLDAAARTQQLEIAAGKAMKYGSLVDAQITVNGAAQVATAVRAALTHDVVLLAVTMLAAVTLVGVWRRALIGVTVGLGVLASYLAALGVSVMLWQHLLDSELQAAVPLVSFALLAAFGVPYLIATVLATDATDGTRSAGTVSVRGAVAPIAALGAVFGGGLLLVSGGSFSALSQLGTVLVIGLGALTATARVCIPALTARDRTGQPAVAESPATKD</sequence>
<dbReference type="PANTHER" id="PTHR33406">
    <property type="entry name" value="MEMBRANE PROTEIN MJ1562-RELATED"/>
    <property type="match status" value="1"/>
</dbReference>
<feature type="transmembrane region" description="Helical" evidence="7">
    <location>
        <begin position="756"/>
        <end position="773"/>
    </location>
</feature>
<protein>
    <recommendedName>
        <fullName evidence="8">Membrane transport protein MMPL domain-containing protein</fullName>
    </recommendedName>
</protein>
<feature type="transmembrane region" description="Helical" evidence="7">
    <location>
        <begin position="197"/>
        <end position="216"/>
    </location>
</feature>
<dbReference type="OrthoDB" id="4673837at2"/>